<sequence>MSGALSAGRVKLACERSAGTYRGMSREGREGKAAKIYLKARNDEEEEKARTQTSTKKCGCPFLINVKENATPCGMSLCHMWEAQSRPIKNLDGHSFAGRLDKGSEEVVGQMTKGM</sequence>
<dbReference type="Proteomes" id="UP001419268">
    <property type="component" value="Unassembled WGS sequence"/>
</dbReference>
<organism evidence="1 2">
    <name type="scientific">Stephania cephalantha</name>
    <dbReference type="NCBI Taxonomy" id="152367"/>
    <lineage>
        <taxon>Eukaryota</taxon>
        <taxon>Viridiplantae</taxon>
        <taxon>Streptophyta</taxon>
        <taxon>Embryophyta</taxon>
        <taxon>Tracheophyta</taxon>
        <taxon>Spermatophyta</taxon>
        <taxon>Magnoliopsida</taxon>
        <taxon>Ranunculales</taxon>
        <taxon>Menispermaceae</taxon>
        <taxon>Menispermoideae</taxon>
        <taxon>Cissampelideae</taxon>
        <taxon>Stephania</taxon>
    </lineage>
</organism>
<proteinExistence type="predicted"/>
<dbReference type="EMBL" id="JBBNAG010000011">
    <property type="protein sequence ID" value="KAK9094681.1"/>
    <property type="molecule type" value="Genomic_DNA"/>
</dbReference>
<reference evidence="1 2" key="1">
    <citation type="submission" date="2024-01" db="EMBL/GenBank/DDBJ databases">
        <title>Genome assemblies of Stephania.</title>
        <authorList>
            <person name="Yang L."/>
        </authorList>
    </citation>
    <scope>NUCLEOTIDE SEQUENCE [LARGE SCALE GENOMIC DNA]</scope>
    <source>
        <strain evidence="1">JXDWG</strain>
        <tissue evidence="1">Leaf</tissue>
    </source>
</reference>
<protein>
    <submittedName>
        <fullName evidence="1">Uncharacterized protein</fullName>
    </submittedName>
</protein>
<gene>
    <name evidence="1" type="ORF">Scep_026150</name>
</gene>
<accession>A0AAP0HS80</accession>
<keyword evidence="2" id="KW-1185">Reference proteome</keyword>
<evidence type="ECO:0000313" key="2">
    <source>
        <dbReference type="Proteomes" id="UP001419268"/>
    </source>
</evidence>
<evidence type="ECO:0000313" key="1">
    <source>
        <dbReference type="EMBL" id="KAK9094681.1"/>
    </source>
</evidence>
<name>A0AAP0HS80_9MAGN</name>
<comment type="caution">
    <text evidence="1">The sequence shown here is derived from an EMBL/GenBank/DDBJ whole genome shotgun (WGS) entry which is preliminary data.</text>
</comment>
<dbReference type="AlphaFoldDB" id="A0AAP0HS80"/>